<dbReference type="NCBIfam" id="TIGR01552">
    <property type="entry name" value="phd_fam"/>
    <property type="match status" value="1"/>
</dbReference>
<dbReference type="Gene3D" id="3.40.1620.10">
    <property type="entry name" value="YefM-like domain"/>
    <property type="match status" value="1"/>
</dbReference>
<dbReference type="SUPFAM" id="SSF143120">
    <property type="entry name" value="YefM-like"/>
    <property type="match status" value="1"/>
</dbReference>
<protein>
    <recommendedName>
        <fullName evidence="2">Antitoxin</fullName>
    </recommendedName>
</protein>
<reference evidence="3 4" key="1">
    <citation type="submission" date="2020-04" db="EMBL/GenBank/DDBJ databases">
        <authorList>
            <person name="Hogendoorn C."/>
        </authorList>
    </citation>
    <scope>NUCLEOTIDE SEQUENCE [LARGE SCALE GENOMIC DNA]</scope>
    <source>
        <strain evidence="3">COOX1</strain>
    </source>
</reference>
<dbReference type="RefSeq" id="WP_170084701.1">
    <property type="nucleotide sequence ID" value="NZ_CP047971.1"/>
</dbReference>
<dbReference type="Pfam" id="PF02604">
    <property type="entry name" value="PhdYeFM_antitox"/>
    <property type="match status" value="1"/>
</dbReference>
<dbReference type="Proteomes" id="UP000502196">
    <property type="component" value="Chromosome"/>
</dbReference>
<sequence length="90" mass="10193">MKTLTATELRHKFGEVIEGLKVEPVLVEKSGRPVAVLLSYEEFQRLQDLEDTWWGEQARKAAAQGFLSAEETESWLKEKLNEADSEQGDA</sequence>
<gene>
    <name evidence="3" type="ORF">COOX1_0257</name>
</gene>
<dbReference type="EMBL" id="LR792683">
    <property type="protein sequence ID" value="CAB3390136.1"/>
    <property type="molecule type" value="Genomic_DNA"/>
</dbReference>
<name>A0A6F9DZY2_9BACL</name>
<evidence type="ECO:0000313" key="4">
    <source>
        <dbReference type="Proteomes" id="UP000502196"/>
    </source>
</evidence>
<organism evidence="3 4">
    <name type="scientific">Kyrpidia spormannii</name>
    <dbReference type="NCBI Taxonomy" id="2055160"/>
    <lineage>
        <taxon>Bacteria</taxon>
        <taxon>Bacillati</taxon>
        <taxon>Bacillota</taxon>
        <taxon>Bacilli</taxon>
        <taxon>Bacillales</taxon>
        <taxon>Alicyclobacillaceae</taxon>
        <taxon>Kyrpidia</taxon>
    </lineage>
</organism>
<accession>A0A6F9DZY2</accession>
<dbReference type="InterPro" id="IPR006442">
    <property type="entry name" value="Antitoxin_Phd/YefM"/>
</dbReference>
<evidence type="ECO:0000256" key="2">
    <source>
        <dbReference type="RuleBase" id="RU362080"/>
    </source>
</evidence>
<evidence type="ECO:0000256" key="1">
    <source>
        <dbReference type="ARBA" id="ARBA00009981"/>
    </source>
</evidence>
<dbReference type="InterPro" id="IPR036165">
    <property type="entry name" value="YefM-like_sf"/>
</dbReference>
<proteinExistence type="inferred from homology"/>
<comment type="similarity">
    <text evidence="1 2">Belongs to the phD/YefM antitoxin family.</text>
</comment>
<dbReference type="AlphaFoldDB" id="A0A6F9DZY2"/>
<evidence type="ECO:0000313" key="3">
    <source>
        <dbReference type="EMBL" id="CAB3390136.1"/>
    </source>
</evidence>
<comment type="function">
    <text evidence="2">Antitoxin component of a type II toxin-antitoxin (TA) system.</text>
</comment>